<dbReference type="GO" id="GO:0008725">
    <property type="term" value="F:DNA-3-methyladenine glycosylase activity"/>
    <property type="evidence" value="ECO:0007669"/>
    <property type="project" value="InterPro"/>
</dbReference>
<feature type="compositionally biased region" description="Basic residues" evidence="2">
    <location>
        <begin position="50"/>
        <end position="59"/>
    </location>
</feature>
<dbReference type="Proteomes" id="UP000717515">
    <property type="component" value="Unassembled WGS sequence"/>
</dbReference>
<evidence type="ECO:0000313" key="4">
    <source>
        <dbReference type="Proteomes" id="UP000717515"/>
    </source>
</evidence>
<keyword evidence="1" id="KW-0862">Zinc</keyword>
<dbReference type="InterPro" id="IPR052891">
    <property type="entry name" value="DNA-3mA_glycosylase"/>
</dbReference>
<evidence type="ECO:0000256" key="2">
    <source>
        <dbReference type="SAM" id="MobiDB-lite"/>
    </source>
</evidence>
<dbReference type="Pfam" id="PF03352">
    <property type="entry name" value="Adenine_glyco"/>
    <property type="match status" value="1"/>
</dbReference>
<dbReference type="Gene3D" id="1.10.340.30">
    <property type="entry name" value="Hypothetical protein, domain 2"/>
    <property type="match status" value="1"/>
</dbReference>
<proteinExistence type="predicted"/>
<evidence type="ECO:0000256" key="1">
    <source>
        <dbReference type="PIRSR" id="PIRSR605019-1"/>
    </source>
</evidence>
<dbReference type="GO" id="GO:0046872">
    <property type="term" value="F:metal ion binding"/>
    <property type="evidence" value="ECO:0007669"/>
    <property type="project" value="UniProtKB-KW"/>
</dbReference>
<dbReference type="SUPFAM" id="SSF48150">
    <property type="entry name" value="DNA-glycosylase"/>
    <property type="match status" value="1"/>
</dbReference>
<dbReference type="AlphaFoldDB" id="A0A9P8CY63"/>
<dbReference type="EMBL" id="JAIFTL010000074">
    <property type="protein sequence ID" value="KAG9324187.1"/>
    <property type="molecule type" value="Genomic_DNA"/>
</dbReference>
<feature type="region of interest" description="Disordered" evidence="2">
    <location>
        <begin position="1"/>
        <end position="72"/>
    </location>
</feature>
<dbReference type="PANTHER" id="PTHR30037">
    <property type="entry name" value="DNA-3-METHYLADENINE GLYCOSYLASE 1"/>
    <property type="match status" value="1"/>
</dbReference>
<dbReference type="GO" id="GO:0006284">
    <property type="term" value="P:base-excision repair"/>
    <property type="evidence" value="ECO:0007669"/>
    <property type="project" value="InterPro"/>
</dbReference>
<dbReference type="InterPro" id="IPR005019">
    <property type="entry name" value="Adenine_glyco"/>
</dbReference>
<evidence type="ECO:0000313" key="3">
    <source>
        <dbReference type="EMBL" id="KAG9324187.1"/>
    </source>
</evidence>
<evidence type="ECO:0008006" key="5">
    <source>
        <dbReference type="Google" id="ProtNLM"/>
    </source>
</evidence>
<dbReference type="InterPro" id="IPR011257">
    <property type="entry name" value="DNA_glycosylase"/>
</dbReference>
<reference evidence="3" key="1">
    <citation type="submission" date="2021-07" db="EMBL/GenBank/DDBJ databases">
        <title>Draft genome of Mortierella alpina, strain LL118, isolated from an aspen leaf litter sample.</title>
        <authorList>
            <person name="Yang S."/>
            <person name="Vinatzer B.A."/>
        </authorList>
    </citation>
    <scope>NUCLEOTIDE SEQUENCE</scope>
    <source>
        <strain evidence="3">LL118</strain>
    </source>
</reference>
<keyword evidence="1" id="KW-0479">Metal-binding</keyword>
<name>A0A9P8CY63_MORAP</name>
<dbReference type="PANTHER" id="PTHR30037:SF4">
    <property type="entry name" value="DNA-3-METHYLADENINE GLYCOSYLASE I"/>
    <property type="match status" value="1"/>
</dbReference>
<protein>
    <recommendedName>
        <fullName evidence="5">DNA-3-methyladenine glycosylase I</fullName>
    </recommendedName>
</protein>
<sequence>MPRRSTRLAAMPVVLSPSAPKPVVINKRSARQEPASSNSDSDSDSESKIPKPKKKRPAAKKPTLPEPLPDDGLGRCQWAASTRYPLLQKYHDTEWCVPGGFDRSNRYLFEMIILEGAQAGLSWSTVLHKRDAYRAAYDNFDYNLIANTYTSPSSNDRLLQTNIVKNKLKVEASMINARAFRDLLTELYPDQAQPADQNGFWQFLQAYRKQESISPRVGKSAAKEPVEVAEYLTSSAESDRLSADLKKRGFKFVGK</sequence>
<feature type="binding site" evidence="1">
    <location>
        <position position="91"/>
    </location>
    <ligand>
        <name>Zn(2+)</name>
        <dbReference type="ChEBI" id="CHEBI:29105"/>
    </ligand>
</feature>
<accession>A0A9P8CY63</accession>
<feature type="binding site" evidence="1">
    <location>
        <position position="76"/>
    </location>
    <ligand>
        <name>Zn(2+)</name>
        <dbReference type="ChEBI" id="CHEBI:29105"/>
    </ligand>
</feature>
<comment type="caution">
    <text evidence="3">The sequence shown here is derived from an EMBL/GenBank/DDBJ whole genome shotgun (WGS) entry which is preliminary data.</text>
</comment>
<gene>
    <name evidence="3" type="ORF">KVV02_001988</name>
</gene>
<organism evidence="3 4">
    <name type="scientific">Mortierella alpina</name>
    <name type="common">Oleaginous fungus</name>
    <name type="synonym">Mortierella renispora</name>
    <dbReference type="NCBI Taxonomy" id="64518"/>
    <lineage>
        <taxon>Eukaryota</taxon>
        <taxon>Fungi</taxon>
        <taxon>Fungi incertae sedis</taxon>
        <taxon>Mucoromycota</taxon>
        <taxon>Mortierellomycotina</taxon>
        <taxon>Mortierellomycetes</taxon>
        <taxon>Mortierellales</taxon>
        <taxon>Mortierellaceae</taxon>
        <taxon>Mortierella</taxon>
    </lineage>
</organism>